<accession>A0A6I6IN55</accession>
<dbReference type="Proteomes" id="UP000428330">
    <property type="component" value="Chromosome"/>
</dbReference>
<keyword evidence="1" id="KW-0472">Membrane</keyword>
<organism evidence="3 4">
    <name type="scientific">Roseovarius faecimaris</name>
    <dbReference type="NCBI Taxonomy" id="2494550"/>
    <lineage>
        <taxon>Bacteria</taxon>
        <taxon>Pseudomonadati</taxon>
        <taxon>Pseudomonadota</taxon>
        <taxon>Alphaproteobacteria</taxon>
        <taxon>Rhodobacterales</taxon>
        <taxon>Roseobacteraceae</taxon>
        <taxon>Roseovarius</taxon>
    </lineage>
</organism>
<keyword evidence="4" id="KW-1185">Reference proteome</keyword>
<keyword evidence="1" id="KW-1133">Transmembrane helix</keyword>
<evidence type="ECO:0000256" key="1">
    <source>
        <dbReference type="SAM" id="Phobius"/>
    </source>
</evidence>
<protein>
    <recommendedName>
        <fullName evidence="2">DM13 domain-containing protein</fullName>
    </recommendedName>
</protein>
<dbReference type="EMBL" id="CP034348">
    <property type="protein sequence ID" value="QGX97712.1"/>
    <property type="molecule type" value="Genomic_DNA"/>
</dbReference>
<dbReference type="OrthoDB" id="6106486at2"/>
<evidence type="ECO:0000259" key="2">
    <source>
        <dbReference type="PROSITE" id="PS51549"/>
    </source>
</evidence>
<dbReference type="Pfam" id="PF10517">
    <property type="entry name" value="DM13"/>
    <property type="match status" value="1"/>
</dbReference>
<dbReference type="PROSITE" id="PS51549">
    <property type="entry name" value="DM13"/>
    <property type="match status" value="1"/>
</dbReference>
<name>A0A6I6IN55_9RHOB</name>
<evidence type="ECO:0000313" key="4">
    <source>
        <dbReference type="Proteomes" id="UP000428330"/>
    </source>
</evidence>
<dbReference type="KEGG" id="rom:EI983_05220"/>
<sequence>MPPLSLSGEPELKRLALRVVTHLIALVAGFAIGVYTLPILTAPPSPDQAMLDQSAKAAVFTAEFATGLPGNDALHWGEGTVSLTATQIVHTGRLAPGPDYRLYLVPEFVDDEDAFTPLMSASRMVGKVETFHGFIVDLPPDVDLDRYTTVLIWCEAFGEFIAAAEYR</sequence>
<keyword evidence="1" id="KW-0812">Transmembrane</keyword>
<reference evidence="4" key="1">
    <citation type="submission" date="2018-12" db="EMBL/GenBank/DDBJ databases">
        <title>Complete genome sequence of Roseovarius sp. MME-070.</title>
        <authorList>
            <person name="Nam Y.-D."/>
            <person name="Kang J."/>
            <person name="Chung W.-H."/>
            <person name="Park Y.S."/>
        </authorList>
    </citation>
    <scope>NUCLEOTIDE SEQUENCE [LARGE SCALE GENOMIC DNA]</scope>
    <source>
        <strain evidence="4">MME-070</strain>
    </source>
</reference>
<dbReference type="InterPro" id="IPR019545">
    <property type="entry name" value="DM13_domain"/>
</dbReference>
<feature type="domain" description="DM13" evidence="2">
    <location>
        <begin position="62"/>
        <end position="167"/>
    </location>
</feature>
<proteinExistence type="predicted"/>
<evidence type="ECO:0000313" key="3">
    <source>
        <dbReference type="EMBL" id="QGX97712.1"/>
    </source>
</evidence>
<dbReference type="AlphaFoldDB" id="A0A6I6IN55"/>
<feature type="transmembrane region" description="Helical" evidence="1">
    <location>
        <begin position="20"/>
        <end position="40"/>
    </location>
</feature>
<gene>
    <name evidence="3" type="ORF">EI983_05220</name>
</gene>